<proteinExistence type="predicted"/>
<evidence type="ECO:0000313" key="1">
    <source>
        <dbReference type="EMBL" id="TFY73712.1"/>
    </source>
</evidence>
<dbReference type="EMBL" id="SFCI01002610">
    <property type="protein sequence ID" value="TFY73712.1"/>
    <property type="molecule type" value="Genomic_DNA"/>
</dbReference>
<gene>
    <name evidence="1" type="ORF">EWM64_g10300</name>
</gene>
<organism evidence="1 2">
    <name type="scientific">Hericium alpestre</name>
    <dbReference type="NCBI Taxonomy" id="135208"/>
    <lineage>
        <taxon>Eukaryota</taxon>
        <taxon>Fungi</taxon>
        <taxon>Dikarya</taxon>
        <taxon>Basidiomycota</taxon>
        <taxon>Agaricomycotina</taxon>
        <taxon>Agaricomycetes</taxon>
        <taxon>Russulales</taxon>
        <taxon>Hericiaceae</taxon>
        <taxon>Hericium</taxon>
    </lineage>
</organism>
<name>A0A4Y9ZGI7_9AGAM</name>
<protein>
    <recommendedName>
        <fullName evidence="3">Protein kinase domain-containing protein</fullName>
    </recommendedName>
</protein>
<accession>A0A4Y9ZGI7</accession>
<evidence type="ECO:0000313" key="2">
    <source>
        <dbReference type="Proteomes" id="UP000298061"/>
    </source>
</evidence>
<dbReference type="AlphaFoldDB" id="A0A4Y9ZGI7"/>
<dbReference type="Proteomes" id="UP000298061">
    <property type="component" value="Unassembled WGS sequence"/>
</dbReference>
<keyword evidence="2" id="KW-1185">Reference proteome</keyword>
<sequence length="321" mass="36261">MSVSLPSSQLLQNAIDTLSIDNLLESGQTIQLRRMEVAVDLIKPEPLSDEYRAHRPYAVREGGIPPRRPSALGPPGNLVLSCSIDKEPIGDGRSSLVYEVQNEILSDPNVSVPPLVLKIARNNMYFNIDFALEKWFYDEMESIQGVAIPRCYGLFKVGLSEDLASDVRPWKLPQATIRLEEQSVLDSNYSNDHDDIRMIKGEEDYLYVMVLERLGGMLPVGEPISEEDRNDVKGLYEDLGPFCVCLHWQVRHENILHAPVCPPGLAGKPSEVKKKTHNWRLVDFSSAFKQALSERQMLKLHMSWVERLLNGLPSGRLLEPF</sequence>
<comment type="caution">
    <text evidence="1">The sequence shown here is derived from an EMBL/GenBank/DDBJ whole genome shotgun (WGS) entry which is preliminary data.</text>
</comment>
<reference evidence="1 2" key="1">
    <citation type="submission" date="2019-02" db="EMBL/GenBank/DDBJ databases">
        <title>Genome sequencing of the rare red list fungi Hericium alpestre (H. flagellum).</title>
        <authorList>
            <person name="Buettner E."/>
            <person name="Kellner H."/>
        </authorList>
    </citation>
    <scope>NUCLEOTIDE SEQUENCE [LARGE SCALE GENOMIC DNA]</scope>
    <source>
        <strain evidence="1 2">DSM 108284</strain>
    </source>
</reference>
<evidence type="ECO:0008006" key="3">
    <source>
        <dbReference type="Google" id="ProtNLM"/>
    </source>
</evidence>
<dbReference type="OrthoDB" id="3182995at2759"/>